<gene>
    <name evidence="5" type="ORF">A8V01_00135</name>
</gene>
<dbReference type="GO" id="GO:0003700">
    <property type="term" value="F:DNA-binding transcription factor activity"/>
    <property type="evidence" value="ECO:0007669"/>
    <property type="project" value="InterPro"/>
</dbReference>
<dbReference type="SMART" id="SM00866">
    <property type="entry name" value="UTRA"/>
    <property type="match status" value="1"/>
</dbReference>
<evidence type="ECO:0000259" key="4">
    <source>
        <dbReference type="PROSITE" id="PS50949"/>
    </source>
</evidence>
<dbReference type="EMBL" id="LYMM01000001">
    <property type="protein sequence ID" value="PNU06646.1"/>
    <property type="molecule type" value="Genomic_DNA"/>
</dbReference>
<keyword evidence="6" id="KW-1185">Reference proteome</keyword>
<organism evidence="5 6">
    <name type="scientific">Novosphingobium guangzhouense</name>
    <dbReference type="NCBI Taxonomy" id="1850347"/>
    <lineage>
        <taxon>Bacteria</taxon>
        <taxon>Pseudomonadati</taxon>
        <taxon>Pseudomonadota</taxon>
        <taxon>Alphaproteobacteria</taxon>
        <taxon>Sphingomonadales</taxon>
        <taxon>Sphingomonadaceae</taxon>
        <taxon>Novosphingobium</taxon>
    </lineage>
</organism>
<dbReference type="GO" id="GO:0003677">
    <property type="term" value="F:DNA binding"/>
    <property type="evidence" value="ECO:0007669"/>
    <property type="project" value="UniProtKB-KW"/>
</dbReference>
<dbReference type="InterPro" id="IPR036388">
    <property type="entry name" value="WH-like_DNA-bd_sf"/>
</dbReference>
<name>A0A2K2G6I2_9SPHN</name>
<dbReference type="PRINTS" id="PR00035">
    <property type="entry name" value="HTHGNTR"/>
</dbReference>
<dbReference type="PROSITE" id="PS50949">
    <property type="entry name" value="HTH_GNTR"/>
    <property type="match status" value="1"/>
</dbReference>
<proteinExistence type="predicted"/>
<dbReference type="SUPFAM" id="SSF46785">
    <property type="entry name" value="Winged helix' DNA-binding domain"/>
    <property type="match status" value="1"/>
</dbReference>
<comment type="caution">
    <text evidence="5">The sequence shown here is derived from an EMBL/GenBank/DDBJ whole genome shotgun (WGS) entry which is preliminary data.</text>
</comment>
<dbReference type="GO" id="GO:0045892">
    <property type="term" value="P:negative regulation of DNA-templated transcription"/>
    <property type="evidence" value="ECO:0007669"/>
    <property type="project" value="TreeGrafter"/>
</dbReference>
<dbReference type="InterPro" id="IPR028978">
    <property type="entry name" value="Chorismate_lyase_/UTRA_dom_sf"/>
</dbReference>
<dbReference type="Pfam" id="PF00392">
    <property type="entry name" value="GntR"/>
    <property type="match status" value="1"/>
</dbReference>
<dbReference type="PANTHER" id="PTHR44846">
    <property type="entry name" value="MANNOSYL-D-GLYCERATE TRANSPORT/METABOLISM SYSTEM REPRESSOR MNGR-RELATED"/>
    <property type="match status" value="1"/>
</dbReference>
<dbReference type="SMART" id="SM00345">
    <property type="entry name" value="HTH_GNTR"/>
    <property type="match status" value="1"/>
</dbReference>
<dbReference type="Proteomes" id="UP000236327">
    <property type="component" value="Unassembled WGS sequence"/>
</dbReference>
<dbReference type="Gene3D" id="3.40.1410.10">
    <property type="entry name" value="Chorismate lyase-like"/>
    <property type="match status" value="1"/>
</dbReference>
<dbReference type="Gene3D" id="1.10.10.10">
    <property type="entry name" value="Winged helix-like DNA-binding domain superfamily/Winged helix DNA-binding domain"/>
    <property type="match status" value="1"/>
</dbReference>
<evidence type="ECO:0000256" key="2">
    <source>
        <dbReference type="ARBA" id="ARBA00023125"/>
    </source>
</evidence>
<feature type="domain" description="HTH gntR-type" evidence="4">
    <location>
        <begin position="16"/>
        <end position="84"/>
    </location>
</feature>
<sequence>MSALDTIGPLRESETGPRYMRLQRLIREAIDKQRITIGSALPTERELVEEYGVSRVTVRKAIDGLVEEGMLERRQGAGTFVAASSQAERQHGDRGQRVEKSFSIMSSFSEDMTARGRKPSNVWIDRSEGAVTPDEAMLLGLSPGSRILRFSRIRCADGETMAIEHAVVPGWALPSPDVVGDSLYAALEGQGHRPVRALQRLRSVGFSPEHAEMLGISAGDPCLAIERRAFLPDGRMVEATSCFYRGDAYDLVVEQGDY</sequence>
<keyword evidence="2" id="KW-0238">DNA-binding</keyword>
<evidence type="ECO:0000256" key="1">
    <source>
        <dbReference type="ARBA" id="ARBA00023015"/>
    </source>
</evidence>
<dbReference type="OrthoDB" id="7173258at2"/>
<evidence type="ECO:0000313" key="6">
    <source>
        <dbReference type="Proteomes" id="UP000236327"/>
    </source>
</evidence>
<keyword evidence="3" id="KW-0804">Transcription</keyword>
<dbReference type="AlphaFoldDB" id="A0A2K2G6I2"/>
<protein>
    <submittedName>
        <fullName evidence="5">GntR family transcriptional regulator</fullName>
    </submittedName>
</protein>
<dbReference type="InterPro" id="IPR011663">
    <property type="entry name" value="UTRA"/>
</dbReference>
<reference evidence="5 6" key="1">
    <citation type="submission" date="2016-05" db="EMBL/GenBank/DDBJ databases">
        <title>Complete genome sequence of Novosphingobium guangzhouense SA925(T).</title>
        <authorList>
            <person name="Sha S."/>
        </authorList>
    </citation>
    <scope>NUCLEOTIDE SEQUENCE [LARGE SCALE GENOMIC DNA]</scope>
    <source>
        <strain evidence="5 6">SA925</strain>
    </source>
</reference>
<dbReference type="RefSeq" id="WP_103093930.1">
    <property type="nucleotide sequence ID" value="NZ_LYMM01000001.1"/>
</dbReference>
<dbReference type="PANTHER" id="PTHR44846:SF1">
    <property type="entry name" value="MANNOSYL-D-GLYCERATE TRANSPORT_METABOLISM SYSTEM REPRESSOR MNGR-RELATED"/>
    <property type="match status" value="1"/>
</dbReference>
<dbReference type="InterPro" id="IPR000524">
    <property type="entry name" value="Tscrpt_reg_HTH_GntR"/>
</dbReference>
<dbReference type="CDD" id="cd07377">
    <property type="entry name" value="WHTH_GntR"/>
    <property type="match status" value="1"/>
</dbReference>
<dbReference type="Pfam" id="PF07702">
    <property type="entry name" value="UTRA"/>
    <property type="match status" value="1"/>
</dbReference>
<keyword evidence="1" id="KW-0805">Transcription regulation</keyword>
<dbReference type="InterPro" id="IPR050679">
    <property type="entry name" value="Bact_HTH_transcr_reg"/>
</dbReference>
<evidence type="ECO:0000256" key="3">
    <source>
        <dbReference type="ARBA" id="ARBA00023163"/>
    </source>
</evidence>
<accession>A0A2K2G6I2</accession>
<dbReference type="InterPro" id="IPR036390">
    <property type="entry name" value="WH_DNA-bd_sf"/>
</dbReference>
<evidence type="ECO:0000313" key="5">
    <source>
        <dbReference type="EMBL" id="PNU06646.1"/>
    </source>
</evidence>
<dbReference type="FunFam" id="1.10.10.10:FF:000079">
    <property type="entry name" value="GntR family transcriptional regulator"/>
    <property type="match status" value="1"/>
</dbReference>
<dbReference type="SUPFAM" id="SSF64288">
    <property type="entry name" value="Chorismate lyase-like"/>
    <property type="match status" value="1"/>
</dbReference>